<keyword evidence="2" id="KW-1185">Reference proteome</keyword>
<protein>
    <submittedName>
        <fullName evidence="1">Uncharacterized protein</fullName>
    </submittedName>
</protein>
<sequence>MANVNLSEKERLLIMNTDFILTKKAVIDKVCVLLGEVAENYQKHLSQLAGHLPAEVVAVSPKISRGEQYQGLPYVMLDYPRVFKGGDTFAVRTFFWWGNFFSITLHLSGQYKSNLIANLAKHQGTLAQKGWYICVSTDPWRHHFEEDNYLRIDGVTNLEDILGRQSFVKIANKIPLQEWDSVNMLLFEDFTFLFTALLEKH</sequence>
<evidence type="ECO:0000313" key="1">
    <source>
        <dbReference type="EMBL" id="MEX6687936.1"/>
    </source>
</evidence>
<reference evidence="1 2" key="1">
    <citation type="submission" date="2023-07" db="EMBL/GenBank/DDBJ databases">
        <authorList>
            <person name="Lian W.-H."/>
        </authorList>
    </citation>
    <scope>NUCLEOTIDE SEQUENCE [LARGE SCALE GENOMIC DNA]</scope>
    <source>
        <strain evidence="1 2">SYSU DXS3180</strain>
    </source>
</reference>
<gene>
    <name evidence="1" type="ORF">QTN47_10545</name>
</gene>
<organism evidence="1 2">
    <name type="scientific">Danxiaibacter flavus</name>
    <dbReference type="NCBI Taxonomy" id="3049108"/>
    <lineage>
        <taxon>Bacteria</taxon>
        <taxon>Pseudomonadati</taxon>
        <taxon>Bacteroidota</taxon>
        <taxon>Chitinophagia</taxon>
        <taxon>Chitinophagales</taxon>
        <taxon>Chitinophagaceae</taxon>
        <taxon>Danxiaibacter</taxon>
    </lineage>
</organism>
<comment type="caution">
    <text evidence="1">The sequence shown here is derived from an EMBL/GenBank/DDBJ whole genome shotgun (WGS) entry which is preliminary data.</text>
</comment>
<dbReference type="RefSeq" id="WP_369329336.1">
    <property type="nucleotide sequence ID" value="NZ_JAULBC010000002.1"/>
</dbReference>
<proteinExistence type="predicted"/>
<dbReference type="Proteomes" id="UP001560573">
    <property type="component" value="Unassembled WGS sequence"/>
</dbReference>
<dbReference type="EMBL" id="JAULBC010000002">
    <property type="protein sequence ID" value="MEX6687936.1"/>
    <property type="molecule type" value="Genomic_DNA"/>
</dbReference>
<name>A0ABV3ZDJ2_9BACT</name>
<accession>A0ABV3ZDJ2</accession>
<evidence type="ECO:0000313" key="2">
    <source>
        <dbReference type="Proteomes" id="UP001560573"/>
    </source>
</evidence>